<proteinExistence type="predicted"/>
<evidence type="ECO:0000313" key="2">
    <source>
        <dbReference type="EMBL" id="CAA9435893.1"/>
    </source>
</evidence>
<feature type="region of interest" description="Disordered" evidence="1">
    <location>
        <begin position="1"/>
        <end position="26"/>
    </location>
</feature>
<name>A0A6J4Q9W8_9ACTN</name>
<gene>
    <name evidence="2" type="ORF">AVDCRST_MAG03-3607</name>
</gene>
<accession>A0A6J4Q9W8</accession>
<feature type="region of interest" description="Disordered" evidence="1">
    <location>
        <begin position="40"/>
        <end position="97"/>
    </location>
</feature>
<feature type="compositionally biased region" description="Basic and acidic residues" evidence="1">
    <location>
        <begin position="75"/>
        <end position="97"/>
    </location>
</feature>
<feature type="compositionally biased region" description="Basic residues" evidence="1">
    <location>
        <begin position="48"/>
        <end position="61"/>
    </location>
</feature>
<feature type="region of interest" description="Disordered" evidence="1">
    <location>
        <begin position="137"/>
        <end position="158"/>
    </location>
</feature>
<dbReference type="EMBL" id="CADCUT010000210">
    <property type="protein sequence ID" value="CAA9435893.1"/>
    <property type="molecule type" value="Genomic_DNA"/>
</dbReference>
<feature type="compositionally biased region" description="Basic and acidic residues" evidence="1">
    <location>
        <begin position="1"/>
        <end position="12"/>
    </location>
</feature>
<organism evidence="2">
    <name type="scientific">uncultured Rubrobacteraceae bacterium</name>
    <dbReference type="NCBI Taxonomy" id="349277"/>
    <lineage>
        <taxon>Bacteria</taxon>
        <taxon>Bacillati</taxon>
        <taxon>Actinomycetota</taxon>
        <taxon>Rubrobacteria</taxon>
        <taxon>Rubrobacterales</taxon>
        <taxon>Rubrobacteraceae</taxon>
        <taxon>environmental samples</taxon>
    </lineage>
</organism>
<dbReference type="AlphaFoldDB" id="A0A6J4Q9W8"/>
<feature type="non-terminal residue" evidence="2">
    <location>
        <position position="158"/>
    </location>
</feature>
<feature type="non-terminal residue" evidence="2">
    <location>
        <position position="1"/>
    </location>
</feature>
<feature type="compositionally biased region" description="Basic and acidic residues" evidence="1">
    <location>
        <begin position="149"/>
        <end position="158"/>
    </location>
</feature>
<sequence>VWDGAGVRESRAKGRGGGGGGGAVRGPEHHAVLLRAGAVQDRGGAQAARHKVPGARARVRHRDRDHQPLLTVRRPGADVHAARGRDRRPPLLGDRAQDRDDLRYLRRVLLLRVVDGGGGGARDRACHRPALPARLPLRRRLGGDPAAGGERRDGAEVV</sequence>
<evidence type="ECO:0000256" key="1">
    <source>
        <dbReference type="SAM" id="MobiDB-lite"/>
    </source>
</evidence>
<feature type="compositionally biased region" description="Gly residues" evidence="1">
    <location>
        <begin position="15"/>
        <end position="24"/>
    </location>
</feature>
<protein>
    <submittedName>
        <fullName evidence="2">Substrate-specific component QueT (COG4708) of predicted queuosine-regulated ECF transporter</fullName>
    </submittedName>
</protein>
<reference evidence="2" key="1">
    <citation type="submission" date="2020-02" db="EMBL/GenBank/DDBJ databases">
        <authorList>
            <person name="Meier V. D."/>
        </authorList>
    </citation>
    <scope>NUCLEOTIDE SEQUENCE</scope>
    <source>
        <strain evidence="2">AVDCRST_MAG03</strain>
    </source>
</reference>